<dbReference type="SMART" id="SM00448">
    <property type="entry name" value="REC"/>
    <property type="match status" value="1"/>
</dbReference>
<gene>
    <name evidence="6" type="ORF">PSU4_45830</name>
</gene>
<dbReference type="PROSITE" id="PS50043">
    <property type="entry name" value="HTH_LUXR_2"/>
    <property type="match status" value="1"/>
</dbReference>
<dbReference type="InterPro" id="IPR011006">
    <property type="entry name" value="CheY-like_superfamily"/>
</dbReference>
<protein>
    <submittedName>
        <fullName evidence="6">DNA-binding response regulator</fullName>
    </submittedName>
</protein>
<dbReference type="EMBL" id="BJVJ01000059">
    <property type="protein sequence ID" value="GEL25629.1"/>
    <property type="molecule type" value="Genomic_DNA"/>
</dbReference>
<dbReference type="SUPFAM" id="SSF52172">
    <property type="entry name" value="CheY-like"/>
    <property type="match status" value="1"/>
</dbReference>
<sequence length="221" mass="22870">MARPHDPTSANDVVLCDDHPIFADALCIVLTARGVTVRAVVNTAGDVLPAVRTHRPRVCVVDRHLGPDDGLDLIAGIVAAGTGTRVLVLSGDRDPATARRAIDAGAAGYVCKTAGVAALVDAVRAVLAGECVVDVPAATAAPRSRADAEAHRLAAHLTPRERECLALIVDGLGTGAITERLGVSAATVRTYVQGVLTKLGVHSRIEAASFAVRHDLLRHAD</sequence>
<comment type="caution">
    <text evidence="6">The sequence shown here is derived from an EMBL/GenBank/DDBJ whole genome shotgun (WGS) entry which is preliminary data.</text>
</comment>
<dbReference type="PRINTS" id="PR00038">
    <property type="entry name" value="HTHLUXR"/>
</dbReference>
<dbReference type="SMART" id="SM00421">
    <property type="entry name" value="HTH_LUXR"/>
    <property type="match status" value="1"/>
</dbReference>
<dbReference type="RefSeq" id="WP_147112184.1">
    <property type="nucleotide sequence ID" value="NZ_BJVJ01000059.1"/>
</dbReference>
<evidence type="ECO:0000313" key="7">
    <source>
        <dbReference type="Proteomes" id="UP000321685"/>
    </source>
</evidence>
<evidence type="ECO:0000313" key="6">
    <source>
        <dbReference type="EMBL" id="GEL25629.1"/>
    </source>
</evidence>
<evidence type="ECO:0000256" key="1">
    <source>
        <dbReference type="ARBA" id="ARBA00022553"/>
    </source>
</evidence>
<dbReference type="CDD" id="cd06170">
    <property type="entry name" value="LuxR_C_like"/>
    <property type="match status" value="1"/>
</dbReference>
<dbReference type="InterPro" id="IPR016032">
    <property type="entry name" value="Sig_transdc_resp-reg_C-effctor"/>
</dbReference>
<dbReference type="InterPro" id="IPR000792">
    <property type="entry name" value="Tscrpt_reg_LuxR_C"/>
</dbReference>
<dbReference type="PANTHER" id="PTHR43214">
    <property type="entry name" value="TWO-COMPONENT RESPONSE REGULATOR"/>
    <property type="match status" value="1"/>
</dbReference>
<feature type="domain" description="HTH luxR-type" evidence="4">
    <location>
        <begin position="150"/>
        <end position="215"/>
    </location>
</feature>
<dbReference type="Gene3D" id="3.40.50.2300">
    <property type="match status" value="1"/>
</dbReference>
<feature type="modified residue" description="4-aspartylphosphate" evidence="3">
    <location>
        <position position="62"/>
    </location>
</feature>
<proteinExistence type="predicted"/>
<evidence type="ECO:0000256" key="3">
    <source>
        <dbReference type="PROSITE-ProRule" id="PRU00169"/>
    </source>
</evidence>
<dbReference type="PANTHER" id="PTHR43214:SF42">
    <property type="entry name" value="TRANSCRIPTIONAL REGULATORY PROTEIN DESR"/>
    <property type="match status" value="1"/>
</dbReference>
<keyword evidence="2 6" id="KW-0238">DNA-binding</keyword>
<evidence type="ECO:0000259" key="5">
    <source>
        <dbReference type="PROSITE" id="PS50110"/>
    </source>
</evidence>
<dbReference type="Pfam" id="PF00072">
    <property type="entry name" value="Response_reg"/>
    <property type="match status" value="1"/>
</dbReference>
<feature type="domain" description="Response regulatory" evidence="5">
    <location>
        <begin position="12"/>
        <end position="127"/>
    </location>
</feature>
<dbReference type="CDD" id="cd17535">
    <property type="entry name" value="REC_NarL-like"/>
    <property type="match status" value="1"/>
</dbReference>
<organism evidence="6 7">
    <name type="scientific">Pseudonocardia sulfidoxydans NBRC 16205</name>
    <dbReference type="NCBI Taxonomy" id="1223511"/>
    <lineage>
        <taxon>Bacteria</taxon>
        <taxon>Bacillati</taxon>
        <taxon>Actinomycetota</taxon>
        <taxon>Actinomycetes</taxon>
        <taxon>Pseudonocardiales</taxon>
        <taxon>Pseudonocardiaceae</taxon>
        <taxon>Pseudonocardia</taxon>
    </lineage>
</organism>
<accession>A0A511DLE4</accession>
<dbReference type="InterPro" id="IPR058245">
    <property type="entry name" value="NreC/VraR/RcsB-like_REC"/>
</dbReference>
<dbReference type="GO" id="GO:0003677">
    <property type="term" value="F:DNA binding"/>
    <property type="evidence" value="ECO:0007669"/>
    <property type="project" value="UniProtKB-KW"/>
</dbReference>
<keyword evidence="7" id="KW-1185">Reference proteome</keyword>
<keyword evidence="1 3" id="KW-0597">Phosphoprotein</keyword>
<reference evidence="6 7" key="1">
    <citation type="submission" date="2019-07" db="EMBL/GenBank/DDBJ databases">
        <title>Whole genome shotgun sequence of Pseudonocardia sulfidoxydans NBRC 16205.</title>
        <authorList>
            <person name="Hosoyama A."/>
            <person name="Uohara A."/>
            <person name="Ohji S."/>
            <person name="Ichikawa N."/>
        </authorList>
    </citation>
    <scope>NUCLEOTIDE SEQUENCE [LARGE SCALE GENOMIC DNA]</scope>
    <source>
        <strain evidence="6 7">NBRC 16205</strain>
    </source>
</reference>
<name>A0A511DLE4_9PSEU</name>
<dbReference type="Proteomes" id="UP000321685">
    <property type="component" value="Unassembled WGS sequence"/>
</dbReference>
<dbReference type="PROSITE" id="PS50110">
    <property type="entry name" value="RESPONSE_REGULATORY"/>
    <property type="match status" value="1"/>
</dbReference>
<dbReference type="SUPFAM" id="SSF46894">
    <property type="entry name" value="C-terminal effector domain of the bipartite response regulators"/>
    <property type="match status" value="1"/>
</dbReference>
<dbReference type="InterPro" id="IPR039420">
    <property type="entry name" value="WalR-like"/>
</dbReference>
<dbReference type="AlphaFoldDB" id="A0A511DLE4"/>
<dbReference type="Pfam" id="PF00196">
    <property type="entry name" value="GerE"/>
    <property type="match status" value="1"/>
</dbReference>
<evidence type="ECO:0000256" key="2">
    <source>
        <dbReference type="ARBA" id="ARBA00023125"/>
    </source>
</evidence>
<dbReference type="GO" id="GO:0000160">
    <property type="term" value="P:phosphorelay signal transduction system"/>
    <property type="evidence" value="ECO:0007669"/>
    <property type="project" value="InterPro"/>
</dbReference>
<dbReference type="OrthoDB" id="5189221at2"/>
<dbReference type="GO" id="GO:0006355">
    <property type="term" value="P:regulation of DNA-templated transcription"/>
    <property type="evidence" value="ECO:0007669"/>
    <property type="project" value="InterPro"/>
</dbReference>
<evidence type="ECO:0000259" key="4">
    <source>
        <dbReference type="PROSITE" id="PS50043"/>
    </source>
</evidence>
<dbReference type="InterPro" id="IPR001789">
    <property type="entry name" value="Sig_transdc_resp-reg_receiver"/>
</dbReference>